<evidence type="ECO:0000256" key="4">
    <source>
        <dbReference type="ARBA" id="ARBA00022741"/>
    </source>
</evidence>
<feature type="transmembrane region" description="Helical" evidence="8">
    <location>
        <begin position="379"/>
        <end position="397"/>
    </location>
</feature>
<dbReference type="Pfam" id="PF00005">
    <property type="entry name" value="ABC_tran"/>
    <property type="match status" value="2"/>
</dbReference>
<dbReference type="SMART" id="SM00382">
    <property type="entry name" value="AAA"/>
    <property type="match status" value="2"/>
</dbReference>
<dbReference type="PROSITE" id="PS50929">
    <property type="entry name" value="ABC_TM1F"/>
    <property type="match status" value="2"/>
</dbReference>
<comment type="subcellular location">
    <subcellularLocation>
        <location evidence="1">Membrane</location>
        <topology evidence="1">Multi-pass membrane protein</topology>
    </subcellularLocation>
</comment>
<dbReference type="FunFam" id="3.40.50.300:FF:000565">
    <property type="entry name" value="ABC bile acid transporter"/>
    <property type="match status" value="1"/>
</dbReference>
<keyword evidence="3 8" id="KW-0812">Transmembrane</keyword>
<dbReference type="SUPFAM" id="SSF52540">
    <property type="entry name" value="P-loop containing nucleoside triphosphate hydrolases"/>
    <property type="match status" value="2"/>
</dbReference>
<dbReference type="GO" id="GO:0140359">
    <property type="term" value="F:ABC-type transporter activity"/>
    <property type="evidence" value="ECO:0007669"/>
    <property type="project" value="InterPro"/>
</dbReference>
<dbReference type="InterPro" id="IPR011527">
    <property type="entry name" value="ABC1_TM_dom"/>
</dbReference>
<dbReference type="KEGG" id="pchm:VFPPC_06854"/>
<dbReference type="InterPro" id="IPR036640">
    <property type="entry name" value="ABC1_TM_sf"/>
</dbReference>
<dbReference type="InterPro" id="IPR027417">
    <property type="entry name" value="P-loop_NTPase"/>
</dbReference>
<protein>
    <submittedName>
        <fullName evidence="11">Cadmium factor</fullName>
    </submittedName>
</protein>
<dbReference type="Gene3D" id="1.20.1560.10">
    <property type="entry name" value="ABC transporter type 1, transmembrane domain"/>
    <property type="match status" value="2"/>
</dbReference>
<evidence type="ECO:0000256" key="8">
    <source>
        <dbReference type="SAM" id="Phobius"/>
    </source>
</evidence>
<feature type="domain" description="ABC transmembrane type-1" evidence="10">
    <location>
        <begin position="180"/>
        <end position="515"/>
    </location>
</feature>
<evidence type="ECO:0000256" key="2">
    <source>
        <dbReference type="ARBA" id="ARBA00022448"/>
    </source>
</evidence>
<evidence type="ECO:0000256" key="7">
    <source>
        <dbReference type="ARBA" id="ARBA00023136"/>
    </source>
</evidence>
<dbReference type="Pfam" id="PF00664">
    <property type="entry name" value="ABC_membrane"/>
    <property type="match status" value="2"/>
</dbReference>
<comment type="caution">
    <text evidence="11">The sequence shown here is derived from an EMBL/GenBank/DDBJ whole genome shotgun (WGS) entry which is preliminary data.</text>
</comment>
<dbReference type="InterPro" id="IPR003439">
    <property type="entry name" value="ABC_transporter-like_ATP-bd"/>
</dbReference>
<dbReference type="OrthoDB" id="6500128at2759"/>
<reference evidence="11 12" key="1">
    <citation type="journal article" date="2016" name="PLoS Pathog.">
        <title>Biosynthesis of antibiotic leucinostatins in bio-control fungus Purpureocillium lilacinum and their inhibition on phytophthora revealed by genome mining.</title>
        <authorList>
            <person name="Wang G."/>
            <person name="Liu Z."/>
            <person name="Lin R."/>
            <person name="Li E."/>
            <person name="Mao Z."/>
            <person name="Ling J."/>
            <person name="Yang Y."/>
            <person name="Yin W.B."/>
            <person name="Xie B."/>
        </authorList>
    </citation>
    <scope>NUCLEOTIDE SEQUENCE [LARGE SCALE GENOMIC DNA]</scope>
    <source>
        <strain evidence="11">170</strain>
    </source>
</reference>
<feature type="domain" description="ABC transporter" evidence="9">
    <location>
        <begin position="1192"/>
        <end position="1437"/>
    </location>
</feature>
<keyword evidence="12" id="KW-1185">Reference proteome</keyword>
<dbReference type="FunFam" id="3.40.50.300:FF:000997">
    <property type="entry name" value="Multidrug resistance-associated protein 1"/>
    <property type="match status" value="1"/>
</dbReference>
<keyword evidence="6 8" id="KW-1133">Transmembrane helix</keyword>
<feature type="domain" description="ABC transporter" evidence="9">
    <location>
        <begin position="578"/>
        <end position="810"/>
    </location>
</feature>
<keyword evidence="4" id="KW-0547">Nucleotide-binding</keyword>
<evidence type="ECO:0000256" key="3">
    <source>
        <dbReference type="ARBA" id="ARBA00022692"/>
    </source>
</evidence>
<dbReference type="STRING" id="1380566.A0A179F6M6"/>
<evidence type="ECO:0000256" key="5">
    <source>
        <dbReference type="ARBA" id="ARBA00022840"/>
    </source>
</evidence>
<sequence>MGYPGNDIPRLEHDLSILGASHGNDRSSNTTDKDCVIQKNEEDCNKYDDDGFPVTESHTAGPMARFNSNTTTDAIKTKWYHKLNPTSGRGTATSPNKYNVSREYKAGFLSKLTFQWMTPMITTGYKRQLKQGDIWAVHPNRGVESLTNRVRGLFKQYVNRRQKHPLLRALYASFRFEFYFGGICALFGAVLRVMAAFTLRFLIQFASDAYRAHGLGKPSPPIYRGVGLLIGITMMLVLQSICINHFIYTGMLFGGQSRGVLVAMIYAKATVISTKLKSGGKRDNRRPENYHERNTAPKYTMSKAKMEELKAPGKRKMARQLRNDTVWTNGGITSLVNVDVMRIDKAAAQFHVIWTSPLACLITLAVLLVNLTYSALPGFGLLVLGTLLLALATRRLIRRRKRINKMSDQRVAVLRETLLSIRTIKYFAWEKAFKDNVDAIRDKEVSAVKGFLATRNGVNTTNMLLPVFASMLSFIAYSLSNHDLSPARIFSALALFNALRIPLNLLPPVASQVADAWVSLKRVEEFLMEDEESGVMTHGLDGPNAVEICDATFSWKTPQVEENDKDKDEASNMYQNQMRVADSHGANQTRPGSFDSIGDTKPFVLQNLNLSFGRSELIAVIGAVGSGKSSLLAVLAGEMRKMSGDVVIASSRAFCPQDVWLQNATVEKNIIFGKPMSKQRYREVIEACCLQPDFDMFPNGDGTELGEHGIVISGGQKQRLNIARAVYCDADIVLLDDPLSAVDSNVGQQIFNHAILGLLRNKCRVLATHQLWVLHCCDRIIWMDAGKIRANDTFENLVRKDTDFQALIDTTFGEKPTTQHKTDAIVIVKPEIRAEEKISVVVSTQQENESNSAGCHRSAYGDYLRATGSSCSSIFILCILFLAQGAKIMTILWLSYWTANKFSLPTEQNVGIYVALGVAQAVLVLLFSGTLIIFAMKASHSVFRRGFNSILFAPMSFFDAIPTGRIIHHFSHDVDVMDTSLPGAIRIFCFTMAMIVSVAGLIVAFFPYFAIAVGLSTLLFIFATLYYSASARELRRIESALRSRVVSQFSENLTGVPTIRAYGLTQQFMKDLSVSIDEMSGSYYLAIANQRWLSVRLDCIGNALVFATGMLVITSRFSVHPSTSGLVLSCILTVVQMLQFAVRELSEVQTGMHSVENICNYQRQLEGSTGDSSESPKLIPSVHKSWPRKGEVVFNNVELRYRDHLPLILRGLSMRINPGQRIAIVGRTGTGKTSVINALFRFVELSSGSITIDGLDISAIGLHDLRSRLAIIPQDVTLFQGTVRSNLDPFNEQNDSTLWSALHRACLAPPGAHDDNRGNNLETRQRLQLDTVVEEDGRNFSLGQRQLIAFARALVRDSKIIVFDEATSSVDMETDKMIQCAVAEAFRGRTMICIAHRLQSILSYDCIYVMDAGRVIESDTALALWHQGGTFRNLCNQSGICLEYIRAASLDNH</sequence>
<dbReference type="PROSITE" id="PS00211">
    <property type="entry name" value="ABC_TRANSPORTER_1"/>
    <property type="match status" value="2"/>
</dbReference>
<feature type="transmembrane region" description="Helical" evidence="8">
    <location>
        <begin position="984"/>
        <end position="1002"/>
    </location>
</feature>
<dbReference type="InterPro" id="IPR003593">
    <property type="entry name" value="AAA+_ATPase"/>
</dbReference>
<gene>
    <name evidence="11" type="ORF">VFPPC_06854</name>
</gene>
<dbReference type="InterPro" id="IPR017871">
    <property type="entry name" value="ABC_transporter-like_CS"/>
</dbReference>
<evidence type="ECO:0000313" key="12">
    <source>
        <dbReference type="Proteomes" id="UP000078397"/>
    </source>
</evidence>
<feature type="transmembrane region" description="Helical" evidence="8">
    <location>
        <begin position="1008"/>
        <end position="1027"/>
    </location>
</feature>
<dbReference type="PROSITE" id="PS50893">
    <property type="entry name" value="ABC_TRANSPORTER_2"/>
    <property type="match status" value="2"/>
</dbReference>
<organism evidence="11 12">
    <name type="scientific">Pochonia chlamydosporia 170</name>
    <dbReference type="NCBI Taxonomy" id="1380566"/>
    <lineage>
        <taxon>Eukaryota</taxon>
        <taxon>Fungi</taxon>
        <taxon>Dikarya</taxon>
        <taxon>Ascomycota</taxon>
        <taxon>Pezizomycotina</taxon>
        <taxon>Sordariomycetes</taxon>
        <taxon>Hypocreomycetidae</taxon>
        <taxon>Hypocreales</taxon>
        <taxon>Clavicipitaceae</taxon>
        <taxon>Pochonia</taxon>
    </lineage>
</organism>
<dbReference type="RefSeq" id="XP_018138637.1">
    <property type="nucleotide sequence ID" value="XM_018285822.1"/>
</dbReference>
<dbReference type="PANTHER" id="PTHR24223">
    <property type="entry name" value="ATP-BINDING CASSETTE SUB-FAMILY C"/>
    <property type="match status" value="1"/>
</dbReference>
<dbReference type="GeneID" id="28849816"/>
<dbReference type="Gene3D" id="3.40.50.300">
    <property type="entry name" value="P-loop containing nucleotide triphosphate hydrolases"/>
    <property type="match status" value="2"/>
</dbReference>
<feature type="transmembrane region" description="Helical" evidence="8">
    <location>
        <begin position="222"/>
        <end position="247"/>
    </location>
</feature>
<keyword evidence="5" id="KW-0067">ATP-binding</keyword>
<dbReference type="CDD" id="cd18597">
    <property type="entry name" value="ABC_6TM_YOR1_D1_like"/>
    <property type="match status" value="1"/>
</dbReference>
<dbReference type="FunFam" id="1.20.1560.10:FF:000010">
    <property type="entry name" value="Multidrug resistance-associated ABC transporter"/>
    <property type="match status" value="1"/>
</dbReference>
<keyword evidence="7 8" id="KW-0472">Membrane</keyword>
<keyword evidence="2" id="KW-0813">Transport</keyword>
<dbReference type="InterPro" id="IPR050173">
    <property type="entry name" value="ABC_transporter_C-like"/>
</dbReference>
<accession>A0A179F6M6</accession>
<feature type="domain" description="ABC transmembrane type-1" evidence="10">
    <location>
        <begin position="874"/>
        <end position="1150"/>
    </location>
</feature>
<dbReference type="CDD" id="cd18606">
    <property type="entry name" value="ABC_6TM_YOR1_D2_like"/>
    <property type="match status" value="1"/>
</dbReference>
<name>A0A179F6M6_METCM</name>
<feature type="transmembrane region" description="Helical" evidence="8">
    <location>
        <begin position="910"/>
        <end position="935"/>
    </location>
</feature>
<dbReference type="GO" id="GO:0016887">
    <property type="term" value="F:ATP hydrolysis activity"/>
    <property type="evidence" value="ECO:0007669"/>
    <property type="project" value="InterPro"/>
</dbReference>
<evidence type="ECO:0000313" key="11">
    <source>
        <dbReference type="EMBL" id="OAQ60759.1"/>
    </source>
</evidence>
<dbReference type="Proteomes" id="UP000078397">
    <property type="component" value="Unassembled WGS sequence"/>
</dbReference>
<dbReference type="GO" id="GO:0005524">
    <property type="term" value="F:ATP binding"/>
    <property type="evidence" value="ECO:0007669"/>
    <property type="project" value="UniProtKB-KW"/>
</dbReference>
<dbReference type="GO" id="GO:0016020">
    <property type="term" value="C:membrane"/>
    <property type="evidence" value="ECO:0007669"/>
    <property type="project" value="UniProtKB-SubCell"/>
</dbReference>
<evidence type="ECO:0000259" key="9">
    <source>
        <dbReference type="PROSITE" id="PS50893"/>
    </source>
</evidence>
<dbReference type="CDD" id="cd03244">
    <property type="entry name" value="ABCC_MRP_domain2"/>
    <property type="match status" value="1"/>
</dbReference>
<dbReference type="PANTHER" id="PTHR24223:SF464">
    <property type="entry name" value="ABC-TYPE TRANSPORTER CICA"/>
    <property type="match status" value="1"/>
</dbReference>
<evidence type="ECO:0000256" key="1">
    <source>
        <dbReference type="ARBA" id="ARBA00004141"/>
    </source>
</evidence>
<feature type="transmembrane region" description="Helical" evidence="8">
    <location>
        <begin position="178"/>
        <end position="202"/>
    </location>
</feature>
<dbReference type="SUPFAM" id="SSF90123">
    <property type="entry name" value="ABC transporter transmembrane region"/>
    <property type="match status" value="2"/>
</dbReference>
<proteinExistence type="predicted"/>
<dbReference type="EMBL" id="LSBJ02000008">
    <property type="protein sequence ID" value="OAQ60759.1"/>
    <property type="molecule type" value="Genomic_DNA"/>
</dbReference>
<feature type="transmembrane region" description="Helical" evidence="8">
    <location>
        <begin position="874"/>
        <end position="898"/>
    </location>
</feature>
<evidence type="ECO:0000256" key="6">
    <source>
        <dbReference type="ARBA" id="ARBA00022989"/>
    </source>
</evidence>
<evidence type="ECO:0000259" key="10">
    <source>
        <dbReference type="PROSITE" id="PS50929"/>
    </source>
</evidence>
<feature type="transmembrane region" description="Helical" evidence="8">
    <location>
        <begin position="352"/>
        <end position="373"/>
    </location>
</feature>
<dbReference type="CDD" id="cd03250">
    <property type="entry name" value="ABCC_MRP_domain1"/>
    <property type="match status" value="1"/>
</dbReference>